<evidence type="ECO:0000313" key="3">
    <source>
        <dbReference type="RefSeq" id="XP_037881377.1"/>
    </source>
</evidence>
<name>A0A8U0W7V9_9MUSC</name>
<sequence>MEASLVFRHLRLIAKMKIFAFVFTLLSVATADVSHILSSGYSSSHASASAPVASYSVPPSQSYVKKSDYSASTYTTLPAHSPQTYSTYNSYSAPATQSHSASVHNTYSTPAYNSYSSHAGQSYSGQTASYAAPSYGSYSNYVEPAHTYSSSDGYIYKIGDHHVHRRRRDVSHLLASTYSPSQRETHLELSTPSQEYLPPKIHTGAEDNSATSYLAPAGHNYQTATGSSSAVSYSAPTIQLASYTVPSSYDSYSSQSTPYSNEYEIDEPTPSHTFSATEGYRYKIGHHVARRSLVQRNPEFLIHYY</sequence>
<dbReference type="GeneID" id="119632514"/>
<keyword evidence="2" id="KW-1185">Reference proteome</keyword>
<proteinExistence type="predicted"/>
<evidence type="ECO:0000313" key="2">
    <source>
        <dbReference type="Proteomes" id="UP000092443"/>
    </source>
</evidence>
<feature type="region of interest" description="Disordered" evidence="1">
    <location>
        <begin position="178"/>
        <end position="199"/>
    </location>
</feature>
<organism evidence="2 3">
    <name type="scientific">Glossina fuscipes</name>
    <dbReference type="NCBI Taxonomy" id="7396"/>
    <lineage>
        <taxon>Eukaryota</taxon>
        <taxon>Metazoa</taxon>
        <taxon>Ecdysozoa</taxon>
        <taxon>Arthropoda</taxon>
        <taxon>Hexapoda</taxon>
        <taxon>Insecta</taxon>
        <taxon>Pterygota</taxon>
        <taxon>Neoptera</taxon>
        <taxon>Endopterygota</taxon>
        <taxon>Diptera</taxon>
        <taxon>Brachycera</taxon>
        <taxon>Muscomorpha</taxon>
        <taxon>Hippoboscoidea</taxon>
        <taxon>Glossinidae</taxon>
        <taxon>Glossina</taxon>
    </lineage>
</organism>
<dbReference type="Proteomes" id="UP000092443">
    <property type="component" value="Unplaced"/>
</dbReference>
<protein>
    <submittedName>
        <fullName evidence="3">Uncharacterized protein LOC119632514</fullName>
    </submittedName>
</protein>
<reference evidence="3" key="1">
    <citation type="submission" date="2025-08" db="UniProtKB">
        <authorList>
            <consortium name="RefSeq"/>
        </authorList>
    </citation>
    <scope>IDENTIFICATION</scope>
    <source>
        <tissue evidence="3">Whole body pupa</tissue>
    </source>
</reference>
<accession>A0A8U0W7V9</accession>
<evidence type="ECO:0000256" key="1">
    <source>
        <dbReference type="SAM" id="MobiDB-lite"/>
    </source>
</evidence>
<gene>
    <name evidence="3" type="primary">LOC119632514</name>
</gene>
<dbReference type="RefSeq" id="XP_037881377.1">
    <property type="nucleotide sequence ID" value="XM_038025449.1"/>
</dbReference>
<dbReference type="KEGG" id="gfs:119632514"/>
<dbReference type="AlphaFoldDB" id="A0A8U0W7V9"/>
<feature type="compositionally biased region" description="Polar residues" evidence="1">
    <location>
        <begin position="178"/>
        <end position="194"/>
    </location>
</feature>